<keyword evidence="2" id="KW-1185">Reference proteome</keyword>
<proteinExistence type="predicted"/>
<name>A0A239HQZ2_9ACTN</name>
<feature type="non-terminal residue" evidence="1">
    <location>
        <position position="1"/>
    </location>
</feature>
<gene>
    <name evidence="1" type="ORF">SAMN06265355_1331</name>
</gene>
<dbReference type="Proteomes" id="UP000198420">
    <property type="component" value="Unassembled WGS sequence"/>
</dbReference>
<reference evidence="2" key="1">
    <citation type="submission" date="2017-06" db="EMBL/GenBank/DDBJ databases">
        <authorList>
            <person name="Varghese N."/>
            <person name="Submissions S."/>
        </authorList>
    </citation>
    <scope>NUCLEOTIDE SEQUENCE [LARGE SCALE GENOMIC DNA]</scope>
    <source>
        <strain evidence="2">DSM 44485</strain>
    </source>
</reference>
<dbReference type="AlphaFoldDB" id="A0A239HQZ2"/>
<sequence length="37" mass="4028">FRAAMTAHARRTEQLANAGTDLTTEQLATLLPEDVTL</sequence>
<protein>
    <submittedName>
        <fullName evidence="1">Uncharacterized protein</fullName>
    </submittedName>
</protein>
<organism evidence="1 2">
    <name type="scientific">Actinomadura mexicana</name>
    <dbReference type="NCBI Taxonomy" id="134959"/>
    <lineage>
        <taxon>Bacteria</taxon>
        <taxon>Bacillati</taxon>
        <taxon>Actinomycetota</taxon>
        <taxon>Actinomycetes</taxon>
        <taxon>Streptosporangiales</taxon>
        <taxon>Thermomonosporaceae</taxon>
        <taxon>Actinomadura</taxon>
    </lineage>
</organism>
<accession>A0A239HQZ2</accession>
<evidence type="ECO:0000313" key="2">
    <source>
        <dbReference type="Proteomes" id="UP000198420"/>
    </source>
</evidence>
<dbReference type="EMBL" id="FZNP01000033">
    <property type="protein sequence ID" value="SNS82714.1"/>
    <property type="molecule type" value="Genomic_DNA"/>
</dbReference>
<evidence type="ECO:0000313" key="1">
    <source>
        <dbReference type="EMBL" id="SNS82714.1"/>
    </source>
</evidence>